<dbReference type="Gene3D" id="2.40.50.90">
    <property type="match status" value="1"/>
</dbReference>
<protein>
    <submittedName>
        <fullName evidence="6">Nuclease</fullName>
    </submittedName>
</protein>
<dbReference type="RefSeq" id="WP_189353124.1">
    <property type="nucleotide sequence ID" value="NZ_BMYP01000016.1"/>
</dbReference>
<sequence length="194" mass="21804">MKVQAQHLRALTTLFSGASPVRKIAAGVLLLGALAGAIWPDAGDSHRADGQIEGVVVGVADGDTITVLDDSRQQHKVRFAFIDAPEKAQPFGTKAKQELSDKLYRRQVRVEVLEQDRYGRNVGRIWLGDEDVNLGQLRAGYAWHYRQYARKGQSAQEFSRYEQAQQAAQQQRQGLWQDATPVPPWDFRRQHRAG</sequence>
<evidence type="ECO:0000259" key="5">
    <source>
        <dbReference type="PROSITE" id="PS50830"/>
    </source>
</evidence>
<name>A0ABQ3HDF0_9NEIS</name>
<dbReference type="Pfam" id="PF00565">
    <property type="entry name" value="SNase"/>
    <property type="match status" value="1"/>
</dbReference>
<proteinExistence type="predicted"/>
<organism evidence="6 7">
    <name type="scientific">Vogesella fluminis</name>
    <dbReference type="NCBI Taxonomy" id="1069161"/>
    <lineage>
        <taxon>Bacteria</taxon>
        <taxon>Pseudomonadati</taxon>
        <taxon>Pseudomonadota</taxon>
        <taxon>Betaproteobacteria</taxon>
        <taxon>Neisseriales</taxon>
        <taxon>Chromobacteriaceae</taxon>
        <taxon>Vogesella</taxon>
    </lineage>
</organism>
<dbReference type="InterPro" id="IPR002071">
    <property type="entry name" value="Thermonucl_AS"/>
</dbReference>
<keyword evidence="3" id="KW-0378">Hydrolase</keyword>
<evidence type="ECO:0000256" key="1">
    <source>
        <dbReference type="ARBA" id="ARBA00022722"/>
    </source>
</evidence>
<keyword evidence="2" id="KW-0255">Endonuclease</keyword>
<evidence type="ECO:0000256" key="2">
    <source>
        <dbReference type="ARBA" id="ARBA00022759"/>
    </source>
</evidence>
<keyword evidence="1" id="KW-0540">Nuclease</keyword>
<feature type="domain" description="TNase-like" evidence="5">
    <location>
        <begin position="50"/>
        <end position="178"/>
    </location>
</feature>
<reference evidence="7" key="1">
    <citation type="journal article" date="2019" name="Int. J. Syst. Evol. Microbiol.">
        <title>The Global Catalogue of Microorganisms (GCM) 10K type strain sequencing project: providing services to taxonomists for standard genome sequencing and annotation.</title>
        <authorList>
            <consortium name="The Broad Institute Genomics Platform"/>
            <consortium name="The Broad Institute Genome Sequencing Center for Infectious Disease"/>
            <person name="Wu L."/>
            <person name="Ma J."/>
        </authorList>
    </citation>
    <scope>NUCLEOTIDE SEQUENCE [LARGE SCALE GENOMIC DNA]</scope>
    <source>
        <strain evidence="7">KCTC 23713</strain>
    </source>
</reference>
<dbReference type="SMART" id="SM00318">
    <property type="entry name" value="SNc"/>
    <property type="match status" value="1"/>
</dbReference>
<evidence type="ECO:0000256" key="3">
    <source>
        <dbReference type="ARBA" id="ARBA00022801"/>
    </source>
</evidence>
<dbReference type="EMBL" id="BMYP01000016">
    <property type="protein sequence ID" value="GHD76511.1"/>
    <property type="molecule type" value="Genomic_DNA"/>
</dbReference>
<feature type="region of interest" description="Disordered" evidence="4">
    <location>
        <begin position="169"/>
        <end position="194"/>
    </location>
</feature>
<evidence type="ECO:0000313" key="6">
    <source>
        <dbReference type="EMBL" id="GHD76511.1"/>
    </source>
</evidence>
<keyword evidence="7" id="KW-1185">Reference proteome</keyword>
<dbReference type="InterPro" id="IPR035437">
    <property type="entry name" value="SNase_OB-fold_sf"/>
</dbReference>
<evidence type="ECO:0000313" key="7">
    <source>
        <dbReference type="Proteomes" id="UP000662678"/>
    </source>
</evidence>
<dbReference type="PROSITE" id="PS01284">
    <property type="entry name" value="TNASE_2"/>
    <property type="match status" value="1"/>
</dbReference>
<dbReference type="Proteomes" id="UP000662678">
    <property type="component" value="Unassembled WGS sequence"/>
</dbReference>
<dbReference type="SUPFAM" id="SSF50199">
    <property type="entry name" value="Staphylococcal nuclease"/>
    <property type="match status" value="1"/>
</dbReference>
<dbReference type="PANTHER" id="PTHR12302">
    <property type="entry name" value="EBNA2 BINDING PROTEIN P100"/>
    <property type="match status" value="1"/>
</dbReference>
<dbReference type="PROSITE" id="PS50830">
    <property type="entry name" value="TNASE_3"/>
    <property type="match status" value="1"/>
</dbReference>
<evidence type="ECO:0000256" key="4">
    <source>
        <dbReference type="SAM" id="MobiDB-lite"/>
    </source>
</evidence>
<dbReference type="InterPro" id="IPR016071">
    <property type="entry name" value="Staphylococal_nuclease_OB-fold"/>
</dbReference>
<comment type="caution">
    <text evidence="6">The sequence shown here is derived from an EMBL/GenBank/DDBJ whole genome shotgun (WGS) entry which is preliminary data.</text>
</comment>
<gene>
    <name evidence="6" type="ORF">GCM10011419_16030</name>
</gene>
<accession>A0ABQ3HDF0</accession>
<dbReference type="PANTHER" id="PTHR12302:SF3">
    <property type="entry name" value="SERINE_THREONINE-PROTEIN KINASE 31"/>
    <property type="match status" value="1"/>
</dbReference>